<dbReference type="PROSITE" id="PS50883">
    <property type="entry name" value="EAL"/>
    <property type="match status" value="1"/>
</dbReference>
<dbReference type="PANTHER" id="PTHR33121:SF70">
    <property type="entry name" value="SIGNALING PROTEIN YKOW"/>
    <property type="match status" value="1"/>
</dbReference>
<dbReference type="Pfam" id="PF00563">
    <property type="entry name" value="EAL"/>
    <property type="match status" value="1"/>
</dbReference>
<organism evidence="2 3">
    <name type="scientific">Pelagirhabdus alkalitolerans</name>
    <dbReference type="NCBI Taxonomy" id="1612202"/>
    <lineage>
        <taxon>Bacteria</taxon>
        <taxon>Bacillati</taxon>
        <taxon>Bacillota</taxon>
        <taxon>Bacilli</taxon>
        <taxon>Bacillales</taxon>
        <taxon>Bacillaceae</taxon>
        <taxon>Pelagirhabdus</taxon>
    </lineage>
</organism>
<keyword evidence="3" id="KW-1185">Reference proteome</keyword>
<dbReference type="STRING" id="1612202.SAMN05421734_10770"/>
<feature type="domain" description="EAL" evidence="1">
    <location>
        <begin position="84"/>
        <end position="333"/>
    </location>
</feature>
<sequence length="333" mass="38540">MVCPNCSITTQHIQFKFPNTLTTDPIIEHLKRHSHPFQVKENIIETNDIAATDLHDFLMAIYPDEPIYFQIHRQGFRPIKELTDFIEAAWVDNYIKEENIINYFQPIVDANLSIYGYEMLSRFVDHDGNTIYPNIMFPAAKDRGRTFALDRMCRINAVKNSQSLYEDQKAFINFIPTSIYTPEFCLQTTTQLANQLHLNNDRFVFEVVETEQVEDTDHLKSILNYYHKNGFSYALDDVGQGYNTLDFLKDIAPPYIKLDMEYVQGVSTSQDKQKVAKAFLETALSFNATALAEGVETIEDFNWLKTLGYDLFQGYLFGKPSPEPLKQTFIELN</sequence>
<protein>
    <submittedName>
        <fullName evidence="2">EAL domain, c-di-GMP-specific phosphodiesterase class I (Or its enzymatically inactive variant)</fullName>
    </submittedName>
</protein>
<dbReference type="SMART" id="SM00052">
    <property type="entry name" value="EAL"/>
    <property type="match status" value="1"/>
</dbReference>
<accession>A0A1G6L2E0</accession>
<dbReference type="Proteomes" id="UP000242949">
    <property type="component" value="Unassembled WGS sequence"/>
</dbReference>
<dbReference type="InterPro" id="IPR050706">
    <property type="entry name" value="Cyclic-di-GMP_PDE-like"/>
</dbReference>
<proteinExistence type="predicted"/>
<dbReference type="InterPro" id="IPR035919">
    <property type="entry name" value="EAL_sf"/>
</dbReference>
<dbReference type="Gene3D" id="3.20.20.450">
    <property type="entry name" value="EAL domain"/>
    <property type="match status" value="1"/>
</dbReference>
<dbReference type="SUPFAM" id="SSF141868">
    <property type="entry name" value="EAL domain-like"/>
    <property type="match status" value="1"/>
</dbReference>
<dbReference type="AlphaFoldDB" id="A0A1G6L2E0"/>
<gene>
    <name evidence="2" type="ORF">SAMN05421734_10770</name>
</gene>
<dbReference type="GO" id="GO:0071111">
    <property type="term" value="F:cyclic-guanylate-specific phosphodiesterase activity"/>
    <property type="evidence" value="ECO:0007669"/>
    <property type="project" value="InterPro"/>
</dbReference>
<dbReference type="PANTHER" id="PTHR33121">
    <property type="entry name" value="CYCLIC DI-GMP PHOSPHODIESTERASE PDEF"/>
    <property type="match status" value="1"/>
</dbReference>
<dbReference type="CDD" id="cd01948">
    <property type="entry name" value="EAL"/>
    <property type="match status" value="1"/>
</dbReference>
<name>A0A1G6L2E0_9BACI</name>
<evidence type="ECO:0000313" key="2">
    <source>
        <dbReference type="EMBL" id="SDC37337.1"/>
    </source>
</evidence>
<dbReference type="RefSeq" id="WP_090796240.1">
    <property type="nucleotide sequence ID" value="NZ_FMYI01000007.1"/>
</dbReference>
<dbReference type="EMBL" id="FMYI01000007">
    <property type="protein sequence ID" value="SDC37337.1"/>
    <property type="molecule type" value="Genomic_DNA"/>
</dbReference>
<dbReference type="OrthoDB" id="581425at2"/>
<dbReference type="InterPro" id="IPR001633">
    <property type="entry name" value="EAL_dom"/>
</dbReference>
<reference evidence="3" key="1">
    <citation type="submission" date="2016-09" db="EMBL/GenBank/DDBJ databases">
        <authorList>
            <person name="Varghese N."/>
            <person name="Submissions S."/>
        </authorList>
    </citation>
    <scope>NUCLEOTIDE SEQUENCE [LARGE SCALE GENOMIC DNA]</scope>
    <source>
        <strain evidence="3">S5</strain>
    </source>
</reference>
<evidence type="ECO:0000259" key="1">
    <source>
        <dbReference type="PROSITE" id="PS50883"/>
    </source>
</evidence>
<evidence type="ECO:0000313" key="3">
    <source>
        <dbReference type="Proteomes" id="UP000242949"/>
    </source>
</evidence>